<evidence type="ECO:0000313" key="2">
    <source>
        <dbReference type="Proteomes" id="UP001062846"/>
    </source>
</evidence>
<sequence length="612" mass="69156">MMDRNFADELYSEIVKIPNGELGPISSSNYEESNSHDHELNHFSHDDDSLWGSSPERGTSLSDLEREWQRRHDQFHTLEKKLLHRRVSTWALRNQLVLDTNWGLVKGVTSALTCLPDGMKEKLVVTQEEKDKFQSLYESVHSLSTTDALKLFHDDILTDRSVEHSENAEASPNEAGCKDPAVTSCLQEVTGIYTNDFDLSLNMKNGFPVFATVVEANYVTKKQDLFSAYKLTEDDKEEIEKLSKDPNIGEKIIKSIAPSIYGQDIKTAIALAMFGGQEKNVNGKHRLRGDINVLLLGFNVEKVQYKNVVFTVWDVGGQEKLRPLWRHDFNNTDGLIYDVDSLDRERIGKAKQEFQAIIRDPFMLNSVILVFVNKQDMAKGLGALKKFKAGKCNILVCTDVGMRGIDIRHVDLVINYDIPSNPKVQNAGFGFQNLRQICVQTRYTCWGCTEIPISSASSEDTSSRADIAASFQITVQMKATSWPLVLSKHGKPSDSPPSDQDSQGFIVAPSEQISNESVSSKSTIPLDIVREQVVEFMRRLRALDSKMPLEIRNIILKEPVLDLLQECHSIVENESEKEFSELEAKYYADLAEHYINEERNDDMNESDTFGTL</sequence>
<dbReference type="EMBL" id="CM046396">
    <property type="protein sequence ID" value="KAI8539924.1"/>
    <property type="molecule type" value="Genomic_DNA"/>
</dbReference>
<proteinExistence type="predicted"/>
<gene>
    <name evidence="1" type="ORF">RHMOL_Rhmol09G0220700</name>
</gene>
<reference evidence="1" key="1">
    <citation type="submission" date="2022-02" db="EMBL/GenBank/DDBJ databases">
        <title>Plant Genome Project.</title>
        <authorList>
            <person name="Zhang R.-G."/>
        </authorList>
    </citation>
    <scope>NUCLEOTIDE SEQUENCE</scope>
    <source>
        <strain evidence="1">AT1</strain>
    </source>
</reference>
<evidence type="ECO:0000313" key="1">
    <source>
        <dbReference type="EMBL" id="KAI8539924.1"/>
    </source>
</evidence>
<comment type="caution">
    <text evidence="1">The sequence shown here is derived from an EMBL/GenBank/DDBJ whole genome shotgun (WGS) entry which is preliminary data.</text>
</comment>
<protein>
    <submittedName>
        <fullName evidence="1">Uncharacterized protein</fullName>
    </submittedName>
</protein>
<organism evidence="1 2">
    <name type="scientific">Rhododendron molle</name>
    <name type="common">Chinese azalea</name>
    <name type="synonym">Azalea mollis</name>
    <dbReference type="NCBI Taxonomy" id="49168"/>
    <lineage>
        <taxon>Eukaryota</taxon>
        <taxon>Viridiplantae</taxon>
        <taxon>Streptophyta</taxon>
        <taxon>Embryophyta</taxon>
        <taxon>Tracheophyta</taxon>
        <taxon>Spermatophyta</taxon>
        <taxon>Magnoliopsida</taxon>
        <taxon>eudicotyledons</taxon>
        <taxon>Gunneridae</taxon>
        <taxon>Pentapetalae</taxon>
        <taxon>asterids</taxon>
        <taxon>Ericales</taxon>
        <taxon>Ericaceae</taxon>
        <taxon>Ericoideae</taxon>
        <taxon>Rhodoreae</taxon>
        <taxon>Rhododendron</taxon>
    </lineage>
</organism>
<keyword evidence="2" id="KW-1185">Reference proteome</keyword>
<accession>A0ACC0MGA1</accession>
<name>A0ACC0MGA1_RHOML</name>
<dbReference type="Proteomes" id="UP001062846">
    <property type="component" value="Chromosome 9"/>
</dbReference>